<evidence type="ECO:0000256" key="1">
    <source>
        <dbReference type="SAM" id="MobiDB-lite"/>
    </source>
</evidence>
<evidence type="ECO:0000313" key="3">
    <source>
        <dbReference type="Proteomes" id="UP001448207"/>
    </source>
</evidence>
<feature type="region of interest" description="Disordered" evidence="1">
    <location>
        <begin position="444"/>
        <end position="467"/>
    </location>
</feature>
<organism evidence="2 3">
    <name type="scientific">Phycomyces blakesleeanus</name>
    <dbReference type="NCBI Taxonomy" id="4837"/>
    <lineage>
        <taxon>Eukaryota</taxon>
        <taxon>Fungi</taxon>
        <taxon>Fungi incertae sedis</taxon>
        <taxon>Mucoromycota</taxon>
        <taxon>Mucoromycotina</taxon>
        <taxon>Mucoromycetes</taxon>
        <taxon>Mucorales</taxon>
        <taxon>Phycomycetaceae</taxon>
        <taxon>Phycomyces</taxon>
    </lineage>
</organism>
<sequence length="467" mass="54111">MYSEDLGEYVLVVAPLLLFMGDNPHQSQFAMHKETSSKCLFRRCIFPSPCLGRKHITGVLRFSSVDHSSWPHRLKNFLSTFASSDSQLDVYKCGHSFGYIKNGSEEFLRLKAFDQTKDMPIKIFYMIPLGLIKYLVIFLWKQPVLTAVQKDSLQCERVSYQSCESYDETFRNQLCHSGSFVGRDFKQLIQILSGVMSKLFGRESNLNLIISAFHAVARLLSLVYMRRIHVGFDYYLMQIQSAVDKVTKVFHALDLFILTTKDKLKQQDFSFKPKLHLLHHTCHLTEDMLRFGSVLQYETENSEQFNKFICEHLFKTNRQATSQDVAKKFAKQFMLRYVPGKFIKRAPIDFPAFNFHFFGSRANSDNSGSLIPNLRDILASVFQANLTDPYGNIEVMYYRTCYEFDENKVAVIQAIDIHLICVPDARREGRKFCTKSPIITIDPKKKAGEKEPVEDQPVEEYDWELLD</sequence>
<accession>A0ABR3BDN2</accession>
<dbReference type="EMBL" id="JBCLYO010000001">
    <property type="protein sequence ID" value="KAL0096973.1"/>
    <property type="molecule type" value="Genomic_DNA"/>
</dbReference>
<dbReference type="Proteomes" id="UP001448207">
    <property type="component" value="Unassembled WGS sequence"/>
</dbReference>
<gene>
    <name evidence="2" type="ORF">J3Q64DRAFT_1844381</name>
</gene>
<comment type="caution">
    <text evidence="2">The sequence shown here is derived from an EMBL/GenBank/DDBJ whole genome shotgun (WGS) entry which is preliminary data.</text>
</comment>
<protein>
    <submittedName>
        <fullName evidence="2">Uncharacterized protein</fullName>
    </submittedName>
</protein>
<evidence type="ECO:0000313" key="2">
    <source>
        <dbReference type="EMBL" id="KAL0096973.1"/>
    </source>
</evidence>
<proteinExistence type="predicted"/>
<name>A0ABR3BDN2_PHYBL</name>
<feature type="compositionally biased region" description="Basic and acidic residues" evidence="1">
    <location>
        <begin position="444"/>
        <end position="453"/>
    </location>
</feature>
<reference evidence="2 3" key="1">
    <citation type="submission" date="2024-04" db="EMBL/GenBank/DDBJ databases">
        <title>Symmetric and asymmetric DNA N6-adenine methylation regulates different biological responses in Mucorales.</title>
        <authorList>
            <consortium name="Lawrence Berkeley National Laboratory"/>
            <person name="Lax C."/>
            <person name="Mondo S.J."/>
            <person name="Osorio-Concepcion M."/>
            <person name="Muszewska A."/>
            <person name="Corrochano-Luque M."/>
            <person name="Gutierrez G."/>
            <person name="Riley R."/>
            <person name="Lipzen A."/>
            <person name="Guo J."/>
            <person name="Hundley H."/>
            <person name="Amirebrahimi M."/>
            <person name="Ng V."/>
            <person name="Lorenzo-Gutierrez D."/>
            <person name="Binder U."/>
            <person name="Yang J."/>
            <person name="Song Y."/>
            <person name="Canovas D."/>
            <person name="Navarro E."/>
            <person name="Freitag M."/>
            <person name="Gabaldon T."/>
            <person name="Grigoriev I.V."/>
            <person name="Corrochano L.M."/>
            <person name="Nicolas F.E."/>
            <person name="Garre V."/>
        </authorList>
    </citation>
    <scope>NUCLEOTIDE SEQUENCE [LARGE SCALE GENOMIC DNA]</scope>
    <source>
        <strain evidence="2 3">L51</strain>
    </source>
</reference>
<keyword evidence="3" id="KW-1185">Reference proteome</keyword>
<feature type="compositionally biased region" description="Acidic residues" evidence="1">
    <location>
        <begin position="454"/>
        <end position="467"/>
    </location>
</feature>